<accession>A0A7J7NPI7</accession>
<feature type="compositionally biased region" description="Basic and acidic residues" evidence="1">
    <location>
        <begin position="135"/>
        <end position="146"/>
    </location>
</feature>
<dbReference type="Proteomes" id="UP000541444">
    <property type="component" value="Unassembled WGS sequence"/>
</dbReference>
<sequence length="186" mass="20677">MGSSQSIIILSHDVLHIPSQGYAIREFVNTLTRESKNAGHYSHDKCICPKVLAHMANYADEDGIVRMARIRIMRVVRKRIEKTIGQIAAKPIPKKKWKKRLCARCNTMQHHDKRTYPMILEKKASDAAEDGDSLYGKKEDCKGREEADSEDNSDSPVSKGLDSDEDLDGLDTVKPTGQVPPTSGGS</sequence>
<dbReference type="EMBL" id="JACGCM010000671">
    <property type="protein sequence ID" value="KAF6169127.1"/>
    <property type="molecule type" value="Genomic_DNA"/>
</dbReference>
<evidence type="ECO:0000256" key="1">
    <source>
        <dbReference type="SAM" id="MobiDB-lite"/>
    </source>
</evidence>
<protein>
    <submittedName>
        <fullName evidence="2">Uncharacterized protein</fullName>
    </submittedName>
</protein>
<proteinExistence type="predicted"/>
<evidence type="ECO:0000313" key="3">
    <source>
        <dbReference type="Proteomes" id="UP000541444"/>
    </source>
</evidence>
<dbReference type="AlphaFoldDB" id="A0A7J7NPI7"/>
<name>A0A7J7NPI7_9MAGN</name>
<keyword evidence="3" id="KW-1185">Reference proteome</keyword>
<evidence type="ECO:0000313" key="2">
    <source>
        <dbReference type="EMBL" id="KAF6169127.1"/>
    </source>
</evidence>
<gene>
    <name evidence="2" type="ORF">GIB67_038624</name>
</gene>
<organism evidence="2 3">
    <name type="scientific">Kingdonia uniflora</name>
    <dbReference type="NCBI Taxonomy" id="39325"/>
    <lineage>
        <taxon>Eukaryota</taxon>
        <taxon>Viridiplantae</taxon>
        <taxon>Streptophyta</taxon>
        <taxon>Embryophyta</taxon>
        <taxon>Tracheophyta</taxon>
        <taxon>Spermatophyta</taxon>
        <taxon>Magnoliopsida</taxon>
        <taxon>Ranunculales</taxon>
        <taxon>Circaeasteraceae</taxon>
        <taxon>Kingdonia</taxon>
    </lineage>
</organism>
<feature type="region of interest" description="Disordered" evidence="1">
    <location>
        <begin position="125"/>
        <end position="186"/>
    </location>
</feature>
<comment type="caution">
    <text evidence="2">The sequence shown here is derived from an EMBL/GenBank/DDBJ whole genome shotgun (WGS) entry which is preliminary data.</text>
</comment>
<reference evidence="2 3" key="1">
    <citation type="journal article" date="2020" name="IScience">
        <title>Genome Sequencing of the Endangered Kingdonia uniflora (Circaeasteraceae, Ranunculales) Reveals Potential Mechanisms of Evolutionary Specialization.</title>
        <authorList>
            <person name="Sun Y."/>
            <person name="Deng T."/>
            <person name="Zhang A."/>
            <person name="Moore M.J."/>
            <person name="Landis J.B."/>
            <person name="Lin N."/>
            <person name="Zhang H."/>
            <person name="Zhang X."/>
            <person name="Huang J."/>
            <person name="Zhang X."/>
            <person name="Sun H."/>
            <person name="Wang H."/>
        </authorList>
    </citation>
    <scope>NUCLEOTIDE SEQUENCE [LARGE SCALE GENOMIC DNA]</scope>
    <source>
        <strain evidence="2">TB1705</strain>
        <tissue evidence="2">Leaf</tissue>
    </source>
</reference>